<gene>
    <name evidence="2" type="ORF">GUJ93_ZPchr0009g1009</name>
</gene>
<accession>A0A8J5V3H6</accession>
<keyword evidence="3" id="KW-1185">Reference proteome</keyword>
<name>A0A8J5V3H6_ZIZPA</name>
<protein>
    <submittedName>
        <fullName evidence="2">Uncharacterized protein</fullName>
    </submittedName>
</protein>
<reference evidence="2" key="2">
    <citation type="submission" date="2021-02" db="EMBL/GenBank/DDBJ databases">
        <authorList>
            <person name="Kimball J.A."/>
            <person name="Haas M.W."/>
            <person name="Macchietto M."/>
            <person name="Kono T."/>
            <person name="Duquette J."/>
            <person name="Shao M."/>
        </authorList>
    </citation>
    <scope>NUCLEOTIDE SEQUENCE</scope>
    <source>
        <tissue evidence="2">Fresh leaf tissue</tissue>
    </source>
</reference>
<dbReference type="AlphaFoldDB" id="A0A8J5V3H6"/>
<proteinExistence type="predicted"/>
<feature type="region of interest" description="Disordered" evidence="1">
    <location>
        <begin position="27"/>
        <end position="74"/>
    </location>
</feature>
<organism evidence="2 3">
    <name type="scientific">Zizania palustris</name>
    <name type="common">Northern wild rice</name>
    <dbReference type="NCBI Taxonomy" id="103762"/>
    <lineage>
        <taxon>Eukaryota</taxon>
        <taxon>Viridiplantae</taxon>
        <taxon>Streptophyta</taxon>
        <taxon>Embryophyta</taxon>
        <taxon>Tracheophyta</taxon>
        <taxon>Spermatophyta</taxon>
        <taxon>Magnoliopsida</taxon>
        <taxon>Liliopsida</taxon>
        <taxon>Poales</taxon>
        <taxon>Poaceae</taxon>
        <taxon>BOP clade</taxon>
        <taxon>Oryzoideae</taxon>
        <taxon>Oryzeae</taxon>
        <taxon>Zizaniinae</taxon>
        <taxon>Zizania</taxon>
    </lineage>
</organism>
<comment type="caution">
    <text evidence="2">The sequence shown here is derived from an EMBL/GenBank/DDBJ whole genome shotgun (WGS) entry which is preliminary data.</text>
</comment>
<dbReference type="OrthoDB" id="637434at2759"/>
<feature type="compositionally biased region" description="Pro residues" evidence="1">
    <location>
        <begin position="63"/>
        <end position="74"/>
    </location>
</feature>
<evidence type="ECO:0000313" key="2">
    <source>
        <dbReference type="EMBL" id="KAG8050220.1"/>
    </source>
</evidence>
<dbReference type="Proteomes" id="UP000729402">
    <property type="component" value="Unassembled WGS sequence"/>
</dbReference>
<sequence>MDRWARAVGAGAAADGRTMQLVKPVRLHGRRQQQQEEGTGMVSTVMEDYSEPKPNTNPRGGVLPPPDPTSLPAH</sequence>
<reference evidence="2" key="1">
    <citation type="journal article" date="2021" name="bioRxiv">
        <title>Whole Genome Assembly and Annotation of Northern Wild Rice, Zizania palustris L., Supports a Whole Genome Duplication in the Zizania Genus.</title>
        <authorList>
            <person name="Haas M."/>
            <person name="Kono T."/>
            <person name="Macchietto M."/>
            <person name="Millas R."/>
            <person name="McGilp L."/>
            <person name="Shao M."/>
            <person name="Duquette J."/>
            <person name="Hirsch C.N."/>
            <person name="Kimball J."/>
        </authorList>
    </citation>
    <scope>NUCLEOTIDE SEQUENCE</scope>
    <source>
        <tissue evidence="2">Fresh leaf tissue</tissue>
    </source>
</reference>
<evidence type="ECO:0000313" key="3">
    <source>
        <dbReference type="Proteomes" id="UP000729402"/>
    </source>
</evidence>
<dbReference type="EMBL" id="JAAALK010000289">
    <property type="protein sequence ID" value="KAG8050220.1"/>
    <property type="molecule type" value="Genomic_DNA"/>
</dbReference>
<evidence type="ECO:0000256" key="1">
    <source>
        <dbReference type="SAM" id="MobiDB-lite"/>
    </source>
</evidence>